<dbReference type="PANTHER" id="PTHR30212">
    <property type="entry name" value="PROTEIN YIIM"/>
    <property type="match status" value="1"/>
</dbReference>
<dbReference type="PANTHER" id="PTHR30212:SF2">
    <property type="entry name" value="PROTEIN YIIM"/>
    <property type="match status" value="1"/>
</dbReference>
<reference evidence="2 3" key="1">
    <citation type="submission" date="2016-01" db="EMBL/GenBank/DDBJ databases">
        <authorList>
            <person name="McClelland M."/>
            <person name="Jain A."/>
            <person name="Saraogi P."/>
            <person name="Mendelson R."/>
            <person name="Westerman R."/>
            <person name="SanMiguel P."/>
            <person name="Csonka L."/>
        </authorList>
    </citation>
    <scope>NUCLEOTIDE SEQUENCE [LARGE SCALE GENOMIC DNA]</scope>
    <source>
        <strain evidence="2 3">R-53146</strain>
    </source>
</reference>
<dbReference type="InterPro" id="IPR005302">
    <property type="entry name" value="MoCF_Sase_C"/>
</dbReference>
<dbReference type="EMBL" id="FCOR01000015">
    <property type="protein sequence ID" value="CVK17071.1"/>
    <property type="molecule type" value="Genomic_DNA"/>
</dbReference>
<dbReference type="PROSITE" id="PS51340">
    <property type="entry name" value="MOSC"/>
    <property type="match status" value="1"/>
</dbReference>
<accession>A0A0X3ARP9</accession>
<dbReference type="InterPro" id="IPR052353">
    <property type="entry name" value="Benzoxazolinone_Detox_Enz"/>
</dbReference>
<name>A0A0X3ARP9_9FLAO</name>
<dbReference type="SUPFAM" id="SSF50800">
    <property type="entry name" value="PK beta-barrel domain-like"/>
    <property type="match status" value="1"/>
</dbReference>
<dbReference type="Pfam" id="PF03473">
    <property type="entry name" value="MOSC"/>
    <property type="match status" value="1"/>
</dbReference>
<proteinExistence type="predicted"/>
<dbReference type="AlphaFoldDB" id="A0A0X3ARP9"/>
<dbReference type="GO" id="GO:0003824">
    <property type="term" value="F:catalytic activity"/>
    <property type="evidence" value="ECO:0007669"/>
    <property type="project" value="InterPro"/>
</dbReference>
<evidence type="ECO:0000259" key="1">
    <source>
        <dbReference type="PROSITE" id="PS51340"/>
    </source>
</evidence>
<sequence>MKRPLISSLHVGKIQRLANTEYLSAINKQRVTDPQKVSKLGLINDEQSDKINHGGEEKAIHQYAFENYEYWKTSLPGISKLCYSGAFGENICSLGMKEDTVMIGDIYQVGSCILEVSQARQPCWKLNYYFQCSNMSLRVQESLRTGWYYRVLEEGSIQQGDTIELIDRPHPEYSLTYLLKILYEKENCLDNEILSNLIKIKSLALSWKKIFSNRLENGKIENWDKRLFK</sequence>
<dbReference type="Gene3D" id="2.40.33.20">
    <property type="entry name" value="PK beta-barrel domain-like"/>
    <property type="match status" value="1"/>
</dbReference>
<protein>
    <submittedName>
        <fullName evidence="2">MOSC domain-containing protein YiiM</fullName>
    </submittedName>
</protein>
<dbReference type="GO" id="GO:0030151">
    <property type="term" value="F:molybdenum ion binding"/>
    <property type="evidence" value="ECO:0007669"/>
    <property type="project" value="InterPro"/>
</dbReference>
<dbReference type="Proteomes" id="UP000182761">
    <property type="component" value="Unassembled WGS sequence"/>
</dbReference>
<keyword evidence="3" id="KW-1185">Reference proteome</keyword>
<dbReference type="GO" id="GO:0030170">
    <property type="term" value="F:pyridoxal phosphate binding"/>
    <property type="evidence" value="ECO:0007669"/>
    <property type="project" value="InterPro"/>
</dbReference>
<gene>
    <name evidence="2" type="ORF">Ga0061079_11537</name>
</gene>
<dbReference type="RefSeq" id="WP_073961266.1">
    <property type="nucleotide sequence ID" value="NZ_FCOR01000015.1"/>
</dbReference>
<feature type="domain" description="MOSC" evidence="1">
    <location>
        <begin position="29"/>
        <end position="166"/>
    </location>
</feature>
<organism evidence="2 3">
    <name type="scientific">Apibacter mensalis</name>
    <dbReference type="NCBI Taxonomy" id="1586267"/>
    <lineage>
        <taxon>Bacteria</taxon>
        <taxon>Pseudomonadati</taxon>
        <taxon>Bacteroidota</taxon>
        <taxon>Flavobacteriia</taxon>
        <taxon>Flavobacteriales</taxon>
        <taxon>Weeksellaceae</taxon>
        <taxon>Apibacter</taxon>
    </lineage>
</organism>
<evidence type="ECO:0000313" key="3">
    <source>
        <dbReference type="Proteomes" id="UP000182761"/>
    </source>
</evidence>
<dbReference type="OrthoDB" id="9786134at2"/>
<dbReference type="STRING" id="1586267.GCA_001418685_01940"/>
<dbReference type="InterPro" id="IPR011037">
    <property type="entry name" value="Pyrv_Knase-like_insert_dom_sf"/>
</dbReference>
<evidence type="ECO:0000313" key="2">
    <source>
        <dbReference type="EMBL" id="CVK17071.1"/>
    </source>
</evidence>